<protein>
    <recommendedName>
        <fullName evidence="4">Fimbrillin family protein</fullName>
    </recommendedName>
</protein>
<dbReference type="AlphaFoldDB" id="A0A1Y3QZ49"/>
<gene>
    <name evidence="2" type="ORF">B5G41_01255</name>
</gene>
<dbReference type="PROSITE" id="PS51257">
    <property type="entry name" value="PROKAR_LIPOPROTEIN"/>
    <property type="match status" value="1"/>
</dbReference>
<dbReference type="InterPro" id="IPR042278">
    <property type="entry name" value="Mfa-like_1_N"/>
</dbReference>
<evidence type="ECO:0000313" key="3">
    <source>
        <dbReference type="Proteomes" id="UP000195772"/>
    </source>
</evidence>
<dbReference type="Gene3D" id="2.60.40.2620">
    <property type="entry name" value="Fimbrillin-like"/>
    <property type="match status" value="1"/>
</dbReference>
<dbReference type="RefSeq" id="WP_087401018.1">
    <property type="nucleotide sequence ID" value="NZ_NFHB01000001.1"/>
</dbReference>
<keyword evidence="1" id="KW-0732">Signal</keyword>
<comment type="caution">
    <text evidence="2">The sequence shown here is derived from an EMBL/GenBank/DDBJ whole genome shotgun (WGS) entry which is preliminary data.</text>
</comment>
<dbReference type="InterPro" id="IPR025049">
    <property type="entry name" value="Mfa-like_1"/>
</dbReference>
<organism evidence="2 3">
    <name type="scientific">Alistipes onderdonkii</name>
    <dbReference type="NCBI Taxonomy" id="328813"/>
    <lineage>
        <taxon>Bacteria</taxon>
        <taxon>Pseudomonadati</taxon>
        <taxon>Bacteroidota</taxon>
        <taxon>Bacteroidia</taxon>
        <taxon>Bacteroidales</taxon>
        <taxon>Rikenellaceae</taxon>
        <taxon>Alistipes</taxon>
    </lineage>
</organism>
<sequence>MKLFYYAAAAAAMASAVFCSCDKQDEVTPPQPEIASVQFVGVTALDVVTRAEAKPYAADFNVFIPGVTAATKLVKFSADAWTVDGDPILVDRKGGTLVAWAPSALAVTTSASGAEYTLTAQKDAAAQDLIYQPQPVNAANANAVAVEMKHAYSKLSFLATAGSGYTGAANLTQVQITGGIHASGTLDMVAGTVDPAGTATGTLTLAAGEKALVVPMAAKPTLAVTCTIDGEEFTTSITADTMPSLLAGVEYEITLTVIGQEAVISSVKEVPWTTTEVNGGTIY</sequence>
<proteinExistence type="predicted"/>
<feature type="chain" id="PRO_5010988468" description="Fimbrillin family protein" evidence="1">
    <location>
        <begin position="20"/>
        <end position="283"/>
    </location>
</feature>
<reference evidence="3" key="1">
    <citation type="submission" date="2017-04" db="EMBL/GenBank/DDBJ databases">
        <title>Function of individual gut microbiota members based on whole genome sequencing of pure cultures obtained from chicken caecum.</title>
        <authorList>
            <person name="Medvecky M."/>
            <person name="Cejkova D."/>
            <person name="Polansky O."/>
            <person name="Karasova D."/>
            <person name="Kubasova T."/>
            <person name="Cizek A."/>
            <person name="Rychlik I."/>
        </authorList>
    </citation>
    <scope>NUCLEOTIDE SEQUENCE [LARGE SCALE GENOMIC DNA]</scope>
    <source>
        <strain evidence="3">An90</strain>
    </source>
</reference>
<dbReference type="Gene3D" id="2.60.40.2630">
    <property type="match status" value="1"/>
</dbReference>
<feature type="signal peptide" evidence="1">
    <location>
        <begin position="1"/>
        <end position="19"/>
    </location>
</feature>
<evidence type="ECO:0000313" key="2">
    <source>
        <dbReference type="EMBL" id="OUN04963.1"/>
    </source>
</evidence>
<evidence type="ECO:0008006" key="4">
    <source>
        <dbReference type="Google" id="ProtNLM"/>
    </source>
</evidence>
<dbReference type="CDD" id="cd13121">
    <property type="entry name" value="BF2867_like_C"/>
    <property type="match status" value="1"/>
</dbReference>
<accession>A0A1Y3QZ49</accession>
<dbReference type="EMBL" id="NFHB01000001">
    <property type="protein sequence ID" value="OUN04963.1"/>
    <property type="molecule type" value="Genomic_DNA"/>
</dbReference>
<dbReference type="Proteomes" id="UP000195772">
    <property type="component" value="Unassembled WGS sequence"/>
</dbReference>
<name>A0A1Y3QZ49_9BACT</name>
<dbReference type="Pfam" id="PF13149">
    <property type="entry name" value="Mfa_like_1"/>
    <property type="match status" value="1"/>
</dbReference>
<evidence type="ECO:0000256" key="1">
    <source>
        <dbReference type="SAM" id="SignalP"/>
    </source>
</evidence>